<dbReference type="PROSITE" id="PS01031">
    <property type="entry name" value="SHSP"/>
    <property type="match status" value="1"/>
</dbReference>
<keyword evidence="5" id="KW-1185">Reference proteome</keyword>
<accession>A0A8B7XX20</accession>
<dbReference type="GO" id="GO:0005737">
    <property type="term" value="C:cytoplasm"/>
    <property type="evidence" value="ECO:0007669"/>
    <property type="project" value="TreeGrafter"/>
</dbReference>
<dbReference type="Gene3D" id="2.60.40.790">
    <property type="match status" value="1"/>
</dbReference>
<dbReference type="GO" id="GO:0051082">
    <property type="term" value="F:unfolded protein binding"/>
    <property type="evidence" value="ECO:0007669"/>
    <property type="project" value="TreeGrafter"/>
</dbReference>
<dbReference type="InterPro" id="IPR002068">
    <property type="entry name" value="A-crystallin/Hsp20_dom"/>
</dbReference>
<dbReference type="GeneID" id="110976106"/>
<gene>
    <name evidence="6" type="primary">LOC110976106</name>
</gene>
<evidence type="ECO:0000259" key="4">
    <source>
        <dbReference type="PROSITE" id="PS01031"/>
    </source>
</evidence>
<evidence type="ECO:0000256" key="3">
    <source>
        <dbReference type="SAM" id="MobiDB-lite"/>
    </source>
</evidence>
<protein>
    <submittedName>
        <fullName evidence="6">Uncharacterized protein LOC110976106</fullName>
    </submittedName>
</protein>
<dbReference type="PANTHER" id="PTHR45640:SF26">
    <property type="entry name" value="RE23625P"/>
    <property type="match status" value="1"/>
</dbReference>
<feature type="region of interest" description="Disordered" evidence="3">
    <location>
        <begin position="89"/>
        <end position="120"/>
    </location>
</feature>
<dbReference type="InterPro" id="IPR001436">
    <property type="entry name" value="Alpha-crystallin/sHSP_animal"/>
</dbReference>
<dbReference type="GO" id="GO:0005634">
    <property type="term" value="C:nucleus"/>
    <property type="evidence" value="ECO:0007669"/>
    <property type="project" value="TreeGrafter"/>
</dbReference>
<sequence length="240" mass="27083">MSSYWKVVPTFRLARQLCRDMYGPKGVHRFFRDQYMDGVFRAWPWAVHSELHRSLGRDFNEMYKKHWEEFAKDLNDTFGVRIRCDQDATKADRPDHTAADVSDQESPSAKAEAPAESRTDHGFQVALDLSGFTPQEISVKIVGNNTLRVEARHEERTDGSHVMRNYTQEFALPADVDLDALKSSLDAEGVLNLTAPGRGLPERAVPIEFKSPETAADEDMKTSHGEEADTSGAEKPEDKK</sequence>
<dbReference type="OMA" id="HEERTDG"/>
<comment type="similarity">
    <text evidence="1 2">Belongs to the small heat shock protein (HSP20) family.</text>
</comment>
<dbReference type="PANTHER" id="PTHR45640">
    <property type="entry name" value="HEAT SHOCK PROTEIN HSP-12.2-RELATED"/>
    <property type="match status" value="1"/>
</dbReference>
<proteinExistence type="inferred from homology"/>
<evidence type="ECO:0000256" key="1">
    <source>
        <dbReference type="PROSITE-ProRule" id="PRU00285"/>
    </source>
</evidence>
<dbReference type="Proteomes" id="UP000694845">
    <property type="component" value="Unplaced"/>
</dbReference>
<reference evidence="6" key="1">
    <citation type="submission" date="2025-08" db="UniProtKB">
        <authorList>
            <consortium name="RefSeq"/>
        </authorList>
    </citation>
    <scope>IDENTIFICATION</scope>
</reference>
<dbReference type="OrthoDB" id="1431247at2759"/>
<feature type="compositionally biased region" description="Basic and acidic residues" evidence="3">
    <location>
        <begin position="89"/>
        <end position="98"/>
    </location>
</feature>
<organism evidence="5 6">
    <name type="scientific">Acanthaster planci</name>
    <name type="common">Crown-of-thorns starfish</name>
    <dbReference type="NCBI Taxonomy" id="133434"/>
    <lineage>
        <taxon>Eukaryota</taxon>
        <taxon>Metazoa</taxon>
        <taxon>Echinodermata</taxon>
        <taxon>Eleutherozoa</taxon>
        <taxon>Asterozoa</taxon>
        <taxon>Asteroidea</taxon>
        <taxon>Valvatacea</taxon>
        <taxon>Valvatida</taxon>
        <taxon>Acanthasteridae</taxon>
        <taxon>Acanthaster</taxon>
    </lineage>
</organism>
<evidence type="ECO:0000256" key="2">
    <source>
        <dbReference type="RuleBase" id="RU003616"/>
    </source>
</evidence>
<evidence type="ECO:0000313" key="5">
    <source>
        <dbReference type="Proteomes" id="UP000694845"/>
    </source>
</evidence>
<feature type="region of interest" description="Disordered" evidence="3">
    <location>
        <begin position="198"/>
        <end position="240"/>
    </location>
</feature>
<name>A0A8B7XX20_ACAPL</name>
<feature type="compositionally biased region" description="Basic and acidic residues" evidence="3">
    <location>
        <begin position="218"/>
        <end position="240"/>
    </location>
</feature>
<dbReference type="InterPro" id="IPR008978">
    <property type="entry name" value="HSP20-like_chaperone"/>
</dbReference>
<dbReference type="PRINTS" id="PR00299">
    <property type="entry name" value="ACRYSTALLIN"/>
</dbReference>
<dbReference type="SUPFAM" id="SSF49764">
    <property type="entry name" value="HSP20-like chaperones"/>
    <property type="match status" value="1"/>
</dbReference>
<dbReference type="AlphaFoldDB" id="A0A8B7XX20"/>
<dbReference type="GO" id="GO:0042026">
    <property type="term" value="P:protein refolding"/>
    <property type="evidence" value="ECO:0007669"/>
    <property type="project" value="TreeGrafter"/>
</dbReference>
<dbReference type="GO" id="GO:0009408">
    <property type="term" value="P:response to heat"/>
    <property type="evidence" value="ECO:0007669"/>
    <property type="project" value="TreeGrafter"/>
</dbReference>
<feature type="domain" description="SHSP" evidence="4">
    <location>
        <begin position="104"/>
        <end position="210"/>
    </location>
</feature>
<dbReference type="Pfam" id="PF00011">
    <property type="entry name" value="HSP20"/>
    <property type="match status" value="1"/>
</dbReference>
<evidence type="ECO:0000313" key="6">
    <source>
        <dbReference type="RefSeq" id="XP_022084807.1"/>
    </source>
</evidence>
<dbReference type="CDD" id="cd06526">
    <property type="entry name" value="metazoan_ACD"/>
    <property type="match status" value="1"/>
</dbReference>
<dbReference type="KEGG" id="aplc:110976106"/>
<dbReference type="RefSeq" id="XP_022084807.1">
    <property type="nucleotide sequence ID" value="XM_022229115.1"/>
</dbReference>